<keyword evidence="5" id="KW-1185">Reference proteome</keyword>
<name>A0A1G7FJ41_9BACL</name>
<dbReference type="CDD" id="cd02947">
    <property type="entry name" value="TRX_family"/>
    <property type="match status" value="1"/>
</dbReference>
<proteinExistence type="predicted"/>
<organism evidence="3 4">
    <name type="scientific">Bhargavaea beijingensis</name>
    <dbReference type="NCBI Taxonomy" id="426756"/>
    <lineage>
        <taxon>Bacteria</taxon>
        <taxon>Bacillati</taxon>
        <taxon>Bacillota</taxon>
        <taxon>Bacilli</taxon>
        <taxon>Bacillales</taxon>
        <taxon>Caryophanaceae</taxon>
        <taxon>Bhargavaea</taxon>
    </lineage>
</organism>
<dbReference type="AlphaFoldDB" id="A0A1G7FJ41"/>
<dbReference type="RefSeq" id="WP_092098116.1">
    <property type="nucleotide sequence ID" value="NZ_FNAR01000019.1"/>
</dbReference>
<keyword evidence="3" id="KW-0413">Isomerase</keyword>
<evidence type="ECO:0000313" key="4">
    <source>
        <dbReference type="Proteomes" id="UP000198823"/>
    </source>
</evidence>
<accession>A0A1G7FJ41</accession>
<reference evidence="2 5" key="2">
    <citation type="submission" date="2018-12" db="EMBL/GenBank/DDBJ databases">
        <title>Comparitive functional genomics of dry heat resistant strains isolated from the viking spacecraft.</title>
        <authorList>
            <person name="Seuylemezian A."/>
            <person name="Vaishampayan P."/>
        </authorList>
    </citation>
    <scope>NUCLEOTIDE SEQUENCE [LARGE SCALE GENOMIC DNA]</scope>
    <source>
        <strain evidence="2 5">M6-11</strain>
    </source>
</reference>
<dbReference type="PANTHER" id="PTHR10438:SF468">
    <property type="entry name" value="THIOREDOXIN-1-RELATED"/>
    <property type="match status" value="1"/>
</dbReference>
<dbReference type="GO" id="GO:0016853">
    <property type="term" value="F:isomerase activity"/>
    <property type="evidence" value="ECO:0007669"/>
    <property type="project" value="UniProtKB-KW"/>
</dbReference>
<evidence type="ECO:0000313" key="2">
    <source>
        <dbReference type="EMBL" id="RSK31011.1"/>
    </source>
</evidence>
<dbReference type="PANTHER" id="PTHR10438">
    <property type="entry name" value="THIOREDOXIN"/>
    <property type="match status" value="1"/>
</dbReference>
<sequence length="105" mass="12216">MEELKSVEQFDELKQEERVVFMFTAGWCPDCRFVDPFMPMIEADYPEYTFISVNRDEFIDLCGELDIYGIPSFIAFSEGEETGRFVSKDRKTKQEIEAFLDGLAS</sequence>
<dbReference type="Proteomes" id="UP000272481">
    <property type="component" value="Unassembled WGS sequence"/>
</dbReference>
<dbReference type="InterPro" id="IPR013766">
    <property type="entry name" value="Thioredoxin_domain"/>
</dbReference>
<reference evidence="3 4" key="1">
    <citation type="submission" date="2016-10" db="EMBL/GenBank/DDBJ databases">
        <authorList>
            <person name="de Groot N.N."/>
        </authorList>
    </citation>
    <scope>NUCLEOTIDE SEQUENCE [LARGE SCALE GENOMIC DNA]</scope>
    <source>
        <strain evidence="3 4">CGMCC 1.6762</strain>
    </source>
</reference>
<dbReference type="EMBL" id="FNAR01000019">
    <property type="protein sequence ID" value="SDE75595.1"/>
    <property type="molecule type" value="Genomic_DNA"/>
</dbReference>
<evidence type="ECO:0000259" key="1">
    <source>
        <dbReference type="PROSITE" id="PS51352"/>
    </source>
</evidence>
<dbReference type="OrthoDB" id="7629852at2"/>
<dbReference type="InterPro" id="IPR036249">
    <property type="entry name" value="Thioredoxin-like_sf"/>
</dbReference>
<dbReference type="Gene3D" id="3.40.30.10">
    <property type="entry name" value="Glutaredoxin"/>
    <property type="match status" value="1"/>
</dbReference>
<dbReference type="Pfam" id="PF00085">
    <property type="entry name" value="Thioredoxin"/>
    <property type="match status" value="1"/>
</dbReference>
<dbReference type="STRING" id="426756.SAMN04488126_11918"/>
<evidence type="ECO:0000313" key="5">
    <source>
        <dbReference type="Proteomes" id="UP000272481"/>
    </source>
</evidence>
<dbReference type="PROSITE" id="PS51352">
    <property type="entry name" value="THIOREDOXIN_2"/>
    <property type="match status" value="1"/>
</dbReference>
<dbReference type="EMBL" id="RWGW01000013">
    <property type="protein sequence ID" value="RSK31011.1"/>
    <property type="molecule type" value="Genomic_DNA"/>
</dbReference>
<gene>
    <name evidence="2" type="ORF">EJA12_09850</name>
    <name evidence="3" type="ORF">SAMN04488126_11918</name>
</gene>
<feature type="domain" description="Thioredoxin" evidence="1">
    <location>
        <begin position="1"/>
        <end position="105"/>
    </location>
</feature>
<dbReference type="Proteomes" id="UP000198823">
    <property type="component" value="Unassembled WGS sequence"/>
</dbReference>
<evidence type="ECO:0000313" key="3">
    <source>
        <dbReference type="EMBL" id="SDE75595.1"/>
    </source>
</evidence>
<dbReference type="InterPro" id="IPR050620">
    <property type="entry name" value="Thioredoxin_H-type-like"/>
</dbReference>
<dbReference type="SUPFAM" id="SSF52833">
    <property type="entry name" value="Thioredoxin-like"/>
    <property type="match status" value="1"/>
</dbReference>
<protein>
    <submittedName>
        <fullName evidence="2 3">Thioredoxin</fullName>
    </submittedName>
</protein>